<evidence type="ECO:0000313" key="13">
    <source>
        <dbReference type="EMBL" id="VDP47104.1"/>
    </source>
</evidence>
<evidence type="ECO:0000256" key="7">
    <source>
        <dbReference type="ARBA" id="ARBA00022737"/>
    </source>
</evidence>
<sequence>MDGLRSMCYCDSSYSGNDCTEQDTNECVDKPCHWLAQCSNTFNSYHCTCLPGFKGDGHNCTDINECEADADGKLCPEHSTCCNIPGSYFCNCSDGFRPVGTPLDKCVDINECTEKLHRCKQHETCRNTVGSYLCVSGSRSSCPEGFSEHAGSCIKLSEGGQRKCKTGNDCDRNADCLETAEGFKCTCRSGYIGDGRTCQ</sequence>
<evidence type="ECO:0000256" key="11">
    <source>
        <dbReference type="PROSITE-ProRule" id="PRU00076"/>
    </source>
</evidence>
<evidence type="ECO:0000256" key="5">
    <source>
        <dbReference type="ARBA" id="ARBA00022536"/>
    </source>
</evidence>
<reference evidence="15" key="1">
    <citation type="submission" date="2016-06" db="UniProtKB">
        <authorList>
            <consortium name="WormBaseParasite"/>
        </authorList>
    </citation>
    <scope>IDENTIFICATION</scope>
</reference>
<dbReference type="PROSITE" id="PS00010">
    <property type="entry name" value="ASX_HYDROXYL"/>
    <property type="match status" value="1"/>
</dbReference>
<accession>A0A183J8U2</accession>
<dbReference type="InterPro" id="IPR024731">
    <property type="entry name" value="NELL2-like_EGF"/>
</dbReference>
<dbReference type="SMART" id="SM00181">
    <property type="entry name" value="EGF"/>
    <property type="match status" value="4"/>
</dbReference>
<keyword evidence="14" id="KW-1185">Reference proteome</keyword>
<keyword evidence="5 11" id="KW-0245">EGF-like domain</keyword>
<keyword evidence="6" id="KW-0732">Signal</keyword>
<dbReference type="EMBL" id="UZAM01017392">
    <property type="protein sequence ID" value="VDP47104.1"/>
    <property type="molecule type" value="Genomic_DNA"/>
</dbReference>
<dbReference type="PANTHER" id="PTHR24050">
    <property type="entry name" value="PA14 DOMAIN-CONTAINING PROTEIN"/>
    <property type="match status" value="1"/>
</dbReference>
<comment type="similarity">
    <text evidence="2">Belongs to the fibulin family.</text>
</comment>
<evidence type="ECO:0000256" key="4">
    <source>
        <dbReference type="ARBA" id="ARBA00022530"/>
    </source>
</evidence>
<dbReference type="GO" id="GO:0005509">
    <property type="term" value="F:calcium ion binding"/>
    <property type="evidence" value="ECO:0007669"/>
    <property type="project" value="InterPro"/>
</dbReference>
<evidence type="ECO:0000256" key="8">
    <source>
        <dbReference type="ARBA" id="ARBA00022837"/>
    </source>
</evidence>
<comment type="caution">
    <text evidence="11">Lacks conserved residue(s) required for the propagation of feature annotation.</text>
</comment>
<dbReference type="InterPro" id="IPR009030">
    <property type="entry name" value="Growth_fac_rcpt_cys_sf"/>
</dbReference>
<dbReference type="WBParaSite" id="SBAD_0001269601-mRNA-1">
    <property type="protein sequence ID" value="SBAD_0001269601-mRNA-1"/>
    <property type="gene ID" value="SBAD_0001269601"/>
</dbReference>
<dbReference type="InterPro" id="IPR052235">
    <property type="entry name" value="Nephronectin_domain"/>
</dbReference>
<keyword evidence="10" id="KW-0325">Glycoprotein</keyword>
<reference evidence="13 14" key="2">
    <citation type="submission" date="2018-11" db="EMBL/GenBank/DDBJ databases">
        <authorList>
            <consortium name="Pathogen Informatics"/>
        </authorList>
    </citation>
    <scope>NUCLEOTIDE SEQUENCE [LARGE SCALE GENOMIC DNA]</scope>
</reference>
<dbReference type="PROSITE" id="PS50026">
    <property type="entry name" value="EGF_3"/>
    <property type="match status" value="2"/>
</dbReference>
<dbReference type="Pfam" id="PF12662">
    <property type="entry name" value="cEGF"/>
    <property type="match status" value="1"/>
</dbReference>
<dbReference type="CDD" id="cd00054">
    <property type="entry name" value="EGF_CA"/>
    <property type="match status" value="1"/>
</dbReference>
<gene>
    <name evidence="13" type="ORF">SBAD_LOCUS12290</name>
</gene>
<dbReference type="InterPro" id="IPR001881">
    <property type="entry name" value="EGF-like_Ca-bd_dom"/>
</dbReference>
<name>A0A183J8U2_9BILA</name>
<dbReference type="SUPFAM" id="SSF57184">
    <property type="entry name" value="Growth factor receptor domain"/>
    <property type="match status" value="1"/>
</dbReference>
<dbReference type="SMART" id="SM00179">
    <property type="entry name" value="EGF_CA"/>
    <property type="match status" value="4"/>
</dbReference>
<evidence type="ECO:0000256" key="10">
    <source>
        <dbReference type="ARBA" id="ARBA00023180"/>
    </source>
</evidence>
<evidence type="ECO:0000259" key="12">
    <source>
        <dbReference type="PROSITE" id="PS50026"/>
    </source>
</evidence>
<organism evidence="15">
    <name type="scientific">Soboliphyme baturini</name>
    <dbReference type="NCBI Taxonomy" id="241478"/>
    <lineage>
        <taxon>Eukaryota</taxon>
        <taxon>Metazoa</taxon>
        <taxon>Ecdysozoa</taxon>
        <taxon>Nematoda</taxon>
        <taxon>Enoplea</taxon>
        <taxon>Dorylaimia</taxon>
        <taxon>Dioctophymatida</taxon>
        <taxon>Dioctophymatoidea</taxon>
        <taxon>Soboliphymatidae</taxon>
        <taxon>Soboliphyme</taxon>
    </lineage>
</organism>
<dbReference type="Gene3D" id="2.10.25.10">
    <property type="entry name" value="Laminin"/>
    <property type="match status" value="4"/>
</dbReference>
<dbReference type="InterPro" id="IPR049883">
    <property type="entry name" value="NOTCH1_EGF-like"/>
</dbReference>
<dbReference type="InterPro" id="IPR000742">
    <property type="entry name" value="EGF"/>
</dbReference>
<keyword evidence="7" id="KW-0677">Repeat</keyword>
<dbReference type="Pfam" id="PF12947">
    <property type="entry name" value="EGF_3"/>
    <property type="match status" value="1"/>
</dbReference>
<dbReference type="SUPFAM" id="SSF57196">
    <property type="entry name" value="EGF/Laminin"/>
    <property type="match status" value="1"/>
</dbReference>
<evidence type="ECO:0000256" key="9">
    <source>
        <dbReference type="ARBA" id="ARBA00023157"/>
    </source>
</evidence>
<dbReference type="InterPro" id="IPR018097">
    <property type="entry name" value="EGF_Ca-bd_CS"/>
</dbReference>
<keyword evidence="8" id="KW-0106">Calcium</keyword>
<evidence type="ECO:0000256" key="1">
    <source>
        <dbReference type="ARBA" id="ARBA00004498"/>
    </source>
</evidence>
<feature type="domain" description="EGF-like" evidence="12">
    <location>
        <begin position="160"/>
        <end position="197"/>
    </location>
</feature>
<protein>
    <submittedName>
        <fullName evidence="15">EGF-like domain-containing protein</fullName>
    </submittedName>
</protein>
<evidence type="ECO:0000256" key="2">
    <source>
        <dbReference type="ARBA" id="ARBA00006127"/>
    </source>
</evidence>
<keyword evidence="9" id="KW-1015">Disulfide bond</keyword>
<dbReference type="InterPro" id="IPR000152">
    <property type="entry name" value="EGF-type_Asp/Asn_hydroxyl_site"/>
</dbReference>
<dbReference type="PROSITE" id="PS01186">
    <property type="entry name" value="EGF_2"/>
    <property type="match status" value="1"/>
</dbReference>
<comment type="subcellular location">
    <subcellularLocation>
        <location evidence="1">Secreted</location>
        <location evidence="1">Extracellular space</location>
        <location evidence="1">Extracellular matrix</location>
    </subcellularLocation>
</comment>
<feature type="domain" description="EGF-like" evidence="12">
    <location>
        <begin position="23"/>
        <end position="61"/>
    </location>
</feature>
<evidence type="ECO:0000313" key="15">
    <source>
        <dbReference type="WBParaSite" id="SBAD_0001269601-mRNA-1"/>
    </source>
</evidence>
<dbReference type="Proteomes" id="UP000270296">
    <property type="component" value="Unassembled WGS sequence"/>
</dbReference>
<evidence type="ECO:0000313" key="14">
    <source>
        <dbReference type="Proteomes" id="UP000270296"/>
    </source>
</evidence>
<dbReference type="Pfam" id="PF07645">
    <property type="entry name" value="EGF_CA"/>
    <property type="match status" value="1"/>
</dbReference>
<proteinExistence type="inferred from homology"/>
<dbReference type="OrthoDB" id="5912995at2759"/>
<keyword evidence="4" id="KW-0272">Extracellular matrix</keyword>
<keyword evidence="3" id="KW-0964">Secreted</keyword>
<evidence type="ECO:0000256" key="6">
    <source>
        <dbReference type="ARBA" id="ARBA00022729"/>
    </source>
</evidence>
<dbReference type="InterPro" id="IPR026823">
    <property type="entry name" value="cEGF"/>
</dbReference>
<dbReference type="FunFam" id="2.10.25.10:FF:000038">
    <property type="entry name" value="Fibrillin 2"/>
    <property type="match status" value="3"/>
</dbReference>
<dbReference type="PANTHER" id="PTHR24050:SF28">
    <property type="entry name" value="UROMODULIN-LIKE"/>
    <property type="match status" value="1"/>
</dbReference>
<evidence type="ECO:0000256" key="3">
    <source>
        <dbReference type="ARBA" id="ARBA00022525"/>
    </source>
</evidence>
<dbReference type="AlphaFoldDB" id="A0A183J8U2"/>
<dbReference type="PROSITE" id="PS01187">
    <property type="entry name" value="EGF_CA"/>
    <property type="match status" value="1"/>
</dbReference>